<dbReference type="InterPro" id="IPR000727">
    <property type="entry name" value="T_SNARE_dom"/>
</dbReference>
<dbReference type="Pfam" id="PF05739">
    <property type="entry name" value="SNARE"/>
    <property type="match status" value="1"/>
</dbReference>
<dbReference type="PANTHER" id="PTHR19957">
    <property type="entry name" value="SYNTAXIN"/>
    <property type="match status" value="1"/>
</dbReference>
<dbReference type="Proteomes" id="UP001378592">
    <property type="component" value="Unassembled WGS sequence"/>
</dbReference>
<keyword evidence="9" id="KW-1185">Reference proteome</keyword>
<comment type="caution">
    <text evidence="8">The sequence shown here is derived from an EMBL/GenBank/DDBJ whole genome shotgun (WGS) entry which is preliminary data.</text>
</comment>
<protein>
    <recommendedName>
        <fullName evidence="7">t-SNARE coiled-coil homology domain-containing protein</fullName>
    </recommendedName>
</protein>
<dbReference type="AlphaFoldDB" id="A0AAN9ZGG2"/>
<dbReference type="GO" id="GO:0012505">
    <property type="term" value="C:endomembrane system"/>
    <property type="evidence" value="ECO:0007669"/>
    <property type="project" value="TreeGrafter"/>
</dbReference>
<evidence type="ECO:0000256" key="2">
    <source>
        <dbReference type="ARBA" id="ARBA00009063"/>
    </source>
</evidence>
<feature type="coiled-coil region" evidence="5">
    <location>
        <begin position="174"/>
        <end position="240"/>
    </location>
</feature>
<evidence type="ECO:0000256" key="6">
    <source>
        <dbReference type="SAM" id="Phobius"/>
    </source>
</evidence>
<feature type="domain" description="T-SNARE coiled-coil homology" evidence="7">
    <location>
        <begin position="178"/>
        <end position="240"/>
    </location>
</feature>
<keyword evidence="6" id="KW-1133">Transmembrane helix</keyword>
<dbReference type="InterPro" id="IPR006011">
    <property type="entry name" value="Syntaxin_N"/>
</dbReference>
<dbReference type="PANTHER" id="PTHR19957:SF38">
    <property type="entry name" value="LD27581P"/>
    <property type="match status" value="1"/>
</dbReference>
<feature type="transmembrane region" description="Helical" evidence="6">
    <location>
        <begin position="251"/>
        <end position="273"/>
    </location>
</feature>
<dbReference type="GO" id="GO:0000149">
    <property type="term" value="F:SNARE binding"/>
    <property type="evidence" value="ECO:0007669"/>
    <property type="project" value="TreeGrafter"/>
</dbReference>
<evidence type="ECO:0000313" key="8">
    <source>
        <dbReference type="EMBL" id="KAK7874231.1"/>
    </source>
</evidence>
<gene>
    <name evidence="8" type="ORF">R5R35_006271</name>
</gene>
<evidence type="ECO:0000256" key="1">
    <source>
        <dbReference type="ARBA" id="ARBA00004211"/>
    </source>
</evidence>
<dbReference type="FunFam" id="1.20.5.110:FF:000059">
    <property type="entry name" value="Related to syntaxin 12"/>
    <property type="match status" value="1"/>
</dbReference>
<dbReference type="Gene3D" id="1.20.58.70">
    <property type="match status" value="1"/>
</dbReference>
<dbReference type="SMART" id="SM00503">
    <property type="entry name" value="SynN"/>
    <property type="match status" value="1"/>
</dbReference>
<dbReference type="GO" id="GO:0006906">
    <property type="term" value="P:vesicle fusion"/>
    <property type="evidence" value="ECO:0007669"/>
    <property type="project" value="TreeGrafter"/>
</dbReference>
<dbReference type="GO" id="GO:0031201">
    <property type="term" value="C:SNARE complex"/>
    <property type="evidence" value="ECO:0007669"/>
    <property type="project" value="TreeGrafter"/>
</dbReference>
<comment type="similarity">
    <text evidence="2 4">Belongs to the syntaxin family.</text>
</comment>
<dbReference type="GO" id="GO:0006836">
    <property type="term" value="P:neurotransmitter transport"/>
    <property type="evidence" value="ECO:0007669"/>
    <property type="project" value="UniProtKB-KW"/>
</dbReference>
<organism evidence="8 9">
    <name type="scientific">Gryllus longicercus</name>
    <dbReference type="NCBI Taxonomy" id="2509291"/>
    <lineage>
        <taxon>Eukaryota</taxon>
        <taxon>Metazoa</taxon>
        <taxon>Ecdysozoa</taxon>
        <taxon>Arthropoda</taxon>
        <taxon>Hexapoda</taxon>
        <taxon>Insecta</taxon>
        <taxon>Pterygota</taxon>
        <taxon>Neoptera</taxon>
        <taxon>Polyneoptera</taxon>
        <taxon>Orthoptera</taxon>
        <taxon>Ensifera</taxon>
        <taxon>Gryllidea</taxon>
        <taxon>Grylloidea</taxon>
        <taxon>Gryllidae</taxon>
        <taxon>Gryllinae</taxon>
        <taxon>Gryllus</taxon>
    </lineage>
</organism>
<evidence type="ECO:0000313" key="9">
    <source>
        <dbReference type="Proteomes" id="UP001378592"/>
    </source>
</evidence>
<dbReference type="PROSITE" id="PS00914">
    <property type="entry name" value="SYNTAXIN"/>
    <property type="match status" value="1"/>
</dbReference>
<dbReference type="InterPro" id="IPR010989">
    <property type="entry name" value="SNARE"/>
</dbReference>
<dbReference type="SUPFAM" id="SSF47661">
    <property type="entry name" value="t-snare proteins"/>
    <property type="match status" value="1"/>
</dbReference>
<dbReference type="Pfam" id="PF14523">
    <property type="entry name" value="Syntaxin_2"/>
    <property type="match status" value="1"/>
</dbReference>
<comment type="subcellular location">
    <subcellularLocation>
        <location evidence="1">Membrane</location>
        <topology evidence="1">Single-pass type IV membrane protein</topology>
    </subcellularLocation>
</comment>
<sequence>MSRGFAGDAQKTYGTNDDVPNVGFSGSPFSPTELYNLCENITTNIYTINTSWKTLQDALKAIGTERDSQGLRDKVRVTQLSCNRIVTQTTKDLQRLNVIVRKGGKQQKLQVEKLRNDFKEAVQQYSRLQQQVAEKIKIRLFVRQQSSGYNEEDEQQHLVEQETIAAQKTLQNELQFEQEMLLEREQRIKQIEDDILDVNEIMRELGSMVHEQGETINSIENNLENVHANVEQGQEELEKAAQYQMKFRRKLCFLVALAIVVGIVLTIIIVTQLR</sequence>
<evidence type="ECO:0000256" key="5">
    <source>
        <dbReference type="SAM" id="Coils"/>
    </source>
</evidence>
<dbReference type="InterPro" id="IPR006012">
    <property type="entry name" value="Syntaxin/epimorphin_CS"/>
</dbReference>
<reference evidence="8 9" key="1">
    <citation type="submission" date="2024-03" db="EMBL/GenBank/DDBJ databases">
        <title>The genome assembly and annotation of the cricket Gryllus longicercus Weissman &amp; Gray.</title>
        <authorList>
            <person name="Szrajer S."/>
            <person name="Gray D."/>
            <person name="Ylla G."/>
        </authorList>
    </citation>
    <scope>NUCLEOTIDE SEQUENCE [LARGE SCALE GENOMIC DNA]</scope>
    <source>
        <strain evidence="8">DAG 2021-001</strain>
        <tissue evidence="8">Whole body minus gut</tissue>
    </source>
</reference>
<keyword evidence="3" id="KW-0532">Neurotransmitter transport</keyword>
<dbReference type="PROSITE" id="PS50192">
    <property type="entry name" value="T_SNARE"/>
    <property type="match status" value="1"/>
</dbReference>
<dbReference type="GO" id="GO:0005484">
    <property type="term" value="F:SNAP receptor activity"/>
    <property type="evidence" value="ECO:0007669"/>
    <property type="project" value="InterPro"/>
</dbReference>
<dbReference type="InterPro" id="IPR045242">
    <property type="entry name" value="Syntaxin"/>
</dbReference>
<keyword evidence="6" id="KW-0812">Transmembrane</keyword>
<dbReference type="EMBL" id="JAZDUA010000004">
    <property type="protein sequence ID" value="KAK7874231.1"/>
    <property type="molecule type" value="Genomic_DNA"/>
</dbReference>
<keyword evidence="6" id="KW-0472">Membrane</keyword>
<dbReference type="GO" id="GO:0006886">
    <property type="term" value="P:intracellular protein transport"/>
    <property type="evidence" value="ECO:0007669"/>
    <property type="project" value="InterPro"/>
</dbReference>
<proteinExistence type="inferred from homology"/>
<dbReference type="SMART" id="SM00397">
    <property type="entry name" value="t_SNARE"/>
    <property type="match status" value="1"/>
</dbReference>
<keyword evidence="5" id="KW-0175">Coiled coil</keyword>
<dbReference type="GO" id="GO:0048278">
    <property type="term" value="P:vesicle docking"/>
    <property type="evidence" value="ECO:0007669"/>
    <property type="project" value="TreeGrafter"/>
</dbReference>
<dbReference type="Gene3D" id="1.20.5.110">
    <property type="match status" value="1"/>
</dbReference>
<evidence type="ECO:0000256" key="4">
    <source>
        <dbReference type="RuleBase" id="RU003858"/>
    </source>
</evidence>
<accession>A0AAN9ZGG2</accession>
<evidence type="ECO:0000256" key="3">
    <source>
        <dbReference type="ARBA" id="ARBA00022775"/>
    </source>
</evidence>
<dbReference type="CDD" id="cd15847">
    <property type="entry name" value="SNARE_syntaxin7_like"/>
    <property type="match status" value="1"/>
</dbReference>
<keyword evidence="3" id="KW-0813">Transport</keyword>
<evidence type="ECO:0000259" key="7">
    <source>
        <dbReference type="PROSITE" id="PS50192"/>
    </source>
</evidence>
<name>A0AAN9ZGG2_9ORTH</name>